<dbReference type="PANTHER" id="PTHR34069:SF2">
    <property type="entry name" value="BETA-KETOACYL-[ACYL-CARRIER-PROTEIN] SYNTHASE III"/>
    <property type="match status" value="1"/>
</dbReference>
<dbReference type="Proteomes" id="UP000031449">
    <property type="component" value="Plasmid unnamed"/>
</dbReference>
<dbReference type="GO" id="GO:0006633">
    <property type="term" value="P:fatty acid biosynthetic process"/>
    <property type="evidence" value="ECO:0007669"/>
    <property type="project" value="InterPro"/>
</dbReference>
<accession>A0A0B5AYI1</accession>
<dbReference type="EMBL" id="CP009417">
    <property type="protein sequence ID" value="AJD93059.1"/>
    <property type="molecule type" value="Genomic_DNA"/>
</dbReference>
<dbReference type="InterPro" id="IPR013751">
    <property type="entry name" value="ACP_syn_III_N"/>
</dbReference>
<keyword evidence="6" id="KW-1185">Reference proteome</keyword>
<dbReference type="SUPFAM" id="SSF53901">
    <property type="entry name" value="Thiolase-like"/>
    <property type="match status" value="1"/>
</dbReference>
<feature type="domain" description="Beta-ketoacyl-[acyl-carrier-protein] synthase III N-terminal" evidence="4">
    <location>
        <begin position="113"/>
        <end position="191"/>
    </location>
</feature>
<dbReference type="Gene3D" id="3.40.47.10">
    <property type="match status" value="1"/>
</dbReference>
<dbReference type="Pfam" id="PF08545">
    <property type="entry name" value="ACP_syn_III"/>
    <property type="match status" value="1"/>
</dbReference>
<dbReference type="CDD" id="cd00830">
    <property type="entry name" value="KAS_III"/>
    <property type="match status" value="1"/>
</dbReference>
<organism evidence="5 6">
    <name type="scientific">Jeotgalibacillus malaysiensis</name>
    <dbReference type="NCBI Taxonomy" id="1508404"/>
    <lineage>
        <taxon>Bacteria</taxon>
        <taxon>Bacillati</taxon>
        <taxon>Bacillota</taxon>
        <taxon>Bacilli</taxon>
        <taxon>Bacillales</taxon>
        <taxon>Caryophanaceae</taxon>
        <taxon>Jeotgalibacillus</taxon>
    </lineage>
</organism>
<keyword evidence="2" id="KW-0012">Acyltransferase</keyword>
<dbReference type="BioCyc" id="JESP1508404:G14D9-13025-MONOMER"/>
<feature type="domain" description="Beta-ketoacyl-[acyl-carrier-protein] synthase III C-terminal" evidence="3">
    <location>
        <begin position="240"/>
        <end position="329"/>
    </location>
</feature>
<dbReference type="HOGENOM" id="CLU_039592_2_2_9"/>
<evidence type="ECO:0000256" key="2">
    <source>
        <dbReference type="ARBA" id="ARBA00023315"/>
    </source>
</evidence>
<sequence length="329" mass="37347">MYHHIKIRNIEVYHPQNTVDNAFYIDHFKKQGKDVEDFLQHMGKKKRYIIKEGEETGLTMAIKAVRKSFENTELTMKDIDMILFSTQAPEYSIPTNAMMIHEEFKGKSNTRVMDLNASCAGMTVAIEQASMYMRANPHMKRALVIGSEQLSMLSNPEEEISYATLADAACAVILEKTTENTGFIDAEYHTYSANTDKILYPIEGTSGVLQGKGDGKFLRFLPFDTSFGAPITDRMIEDLLSRNHLKISDINAFCFSQLAYSDSTRLQERFQIDMNKILYIGDQYGYTGTTSPFIALYEGVKSGKVQRGDLVLFWTVGAGHQFIAMLFRY</sequence>
<name>A0A0B5AYI1_9BACL</name>
<evidence type="ECO:0000313" key="6">
    <source>
        <dbReference type="Proteomes" id="UP000031449"/>
    </source>
</evidence>
<dbReference type="InterPro" id="IPR013747">
    <property type="entry name" value="ACP_syn_III_C"/>
</dbReference>
<evidence type="ECO:0000256" key="1">
    <source>
        <dbReference type="ARBA" id="ARBA00022679"/>
    </source>
</evidence>
<geneLocation type="plasmid" evidence="6"/>
<dbReference type="KEGG" id="jeo:JMA_37410"/>
<evidence type="ECO:0000313" key="5">
    <source>
        <dbReference type="EMBL" id="AJD93059.1"/>
    </source>
</evidence>
<gene>
    <name evidence="5" type="ORF">JMA_37410</name>
</gene>
<dbReference type="Pfam" id="PF08541">
    <property type="entry name" value="ACP_syn_III_C"/>
    <property type="match status" value="1"/>
</dbReference>
<proteinExistence type="predicted"/>
<dbReference type="PANTHER" id="PTHR34069">
    <property type="entry name" value="3-OXOACYL-[ACYL-CARRIER-PROTEIN] SYNTHASE 3"/>
    <property type="match status" value="1"/>
</dbReference>
<dbReference type="AlphaFoldDB" id="A0A0B5AYI1"/>
<reference evidence="5 6" key="1">
    <citation type="submission" date="2014-08" db="EMBL/GenBank/DDBJ databases">
        <title>Complete genome of a marine bacteria Jeotgalibacillus malaysiensis.</title>
        <authorList>
            <person name="Yaakop A.S."/>
            <person name="Chan K.-G."/>
            <person name="Goh K.M."/>
        </authorList>
    </citation>
    <scope>NUCLEOTIDE SEQUENCE [LARGE SCALE GENOMIC DNA]</scope>
    <source>
        <strain evidence="5 6">D5</strain>
        <plasmid evidence="6">Plasmid</plasmid>
    </source>
</reference>
<protein>
    <submittedName>
        <fullName evidence="5">3-oxoacyl-ACP synthase</fullName>
    </submittedName>
</protein>
<evidence type="ECO:0000259" key="4">
    <source>
        <dbReference type="Pfam" id="PF08545"/>
    </source>
</evidence>
<dbReference type="OrthoDB" id="1704808at2"/>
<dbReference type="GO" id="GO:0044550">
    <property type="term" value="P:secondary metabolite biosynthetic process"/>
    <property type="evidence" value="ECO:0007669"/>
    <property type="project" value="TreeGrafter"/>
</dbReference>
<dbReference type="InterPro" id="IPR016039">
    <property type="entry name" value="Thiolase-like"/>
</dbReference>
<evidence type="ECO:0000259" key="3">
    <source>
        <dbReference type="Pfam" id="PF08541"/>
    </source>
</evidence>
<dbReference type="GO" id="GO:0004315">
    <property type="term" value="F:3-oxoacyl-[acyl-carrier-protein] synthase activity"/>
    <property type="evidence" value="ECO:0007669"/>
    <property type="project" value="InterPro"/>
</dbReference>
<keyword evidence="1" id="KW-0808">Transferase</keyword>
<keyword evidence="5" id="KW-0614">Plasmid</keyword>